<feature type="compositionally biased region" description="Basic and acidic residues" evidence="1">
    <location>
        <begin position="182"/>
        <end position="227"/>
    </location>
</feature>
<dbReference type="EMBL" id="KQ030418">
    <property type="protein sequence ID" value="KJP84732.1"/>
    <property type="molecule type" value="Genomic_DNA"/>
</dbReference>
<protein>
    <recommendedName>
        <fullName evidence="4">Schizont-infected cell agglutination extracellular alpha domain-containing protein</fullName>
    </recommendedName>
</protein>
<feature type="compositionally biased region" description="Pro residues" evidence="1">
    <location>
        <begin position="283"/>
        <end position="294"/>
    </location>
</feature>
<keyword evidence="3" id="KW-1185">Reference proteome</keyword>
<name>A0A0D9QD34_PLAFR</name>
<reference evidence="2 3" key="1">
    <citation type="submission" date="2014-03" db="EMBL/GenBank/DDBJ databases">
        <title>The Genome Sequence of Plasmodium fragile nilgiri.</title>
        <authorList>
            <consortium name="The Broad Institute Genomics Platform"/>
            <consortium name="The Broad Institute Genome Sequencing Center for Infectious Disease"/>
            <person name="Neafsey D."/>
            <person name="Duraisingh M."/>
            <person name="Young S.K."/>
            <person name="Zeng Q."/>
            <person name="Gargeya S."/>
            <person name="Abouelleil A."/>
            <person name="Alvarado L."/>
            <person name="Chapman S.B."/>
            <person name="Gainer-Dewar J."/>
            <person name="Goldberg J."/>
            <person name="Griggs A."/>
            <person name="Gujja S."/>
            <person name="Hansen M."/>
            <person name="Howarth C."/>
            <person name="Imamovic A."/>
            <person name="Larimer J."/>
            <person name="Pearson M."/>
            <person name="Poon T.W."/>
            <person name="Priest M."/>
            <person name="Roberts A."/>
            <person name="Saif S."/>
            <person name="Shea T."/>
            <person name="Sykes S."/>
            <person name="Wortman J."/>
            <person name="Nusbaum C."/>
            <person name="Birren B."/>
        </authorList>
    </citation>
    <scope>NUCLEOTIDE SEQUENCE [LARGE SCALE GENOMIC DNA]</scope>
    <source>
        <strain evidence="3">nilgiri</strain>
    </source>
</reference>
<organism evidence="2 3">
    <name type="scientific">Plasmodium fragile</name>
    <dbReference type="NCBI Taxonomy" id="5857"/>
    <lineage>
        <taxon>Eukaryota</taxon>
        <taxon>Sar</taxon>
        <taxon>Alveolata</taxon>
        <taxon>Apicomplexa</taxon>
        <taxon>Aconoidasida</taxon>
        <taxon>Haemosporida</taxon>
        <taxon>Plasmodiidae</taxon>
        <taxon>Plasmodium</taxon>
        <taxon>Plasmodium (Plasmodium)</taxon>
    </lineage>
</organism>
<feature type="compositionally biased region" description="Basic and acidic residues" evidence="1">
    <location>
        <begin position="135"/>
        <end position="144"/>
    </location>
</feature>
<dbReference type="AlphaFoldDB" id="A0A0D9QD34"/>
<gene>
    <name evidence="2" type="ORF">AK88_05636</name>
</gene>
<dbReference type="VEuPathDB" id="PlasmoDB:AK88_05636"/>
<feature type="compositionally biased region" description="Basic and acidic residues" evidence="1">
    <location>
        <begin position="300"/>
        <end position="311"/>
    </location>
</feature>
<sequence length="396" mass="42009">MDQEQQNMFRCEVVNIFGHLLKEKYCSEQKGYRRGVEYSRIVFRNMQSAGTDGAGVLDGPVIQGKCTACGYGENRRWAHAINLKVVEWLMGQAAILAEIQAMEKAMPCTDKWKDYITNLDQEQNPIKDGNTEGGTLKDRLSDAGKKKIEDAEQKLEGAVTKIIEKVAKDKDDILQQAKEAFHDVQKNADQDATDTTRAETENTKEVPSNGHKDVKKDETKAEKKGDQHAQAPIPSVPAAPTAEAGGAQKPHGAAGSPGRSDQGAGDTTVVSQPGVGAAQGPGPGQPPPPPPPVESPEDEQGPKKPHQEGKCAKGSTVFHETNVGRGLSGSSSSITISFTPRPGTDDDCDQKPKDSGPGDAVAAGSGNDDPPPLNPPKPKPNPNPNQAGSSGHNSHG</sequence>
<feature type="compositionally biased region" description="Pro residues" evidence="1">
    <location>
        <begin position="369"/>
        <end position="383"/>
    </location>
</feature>
<dbReference type="Proteomes" id="UP000054561">
    <property type="component" value="Unassembled WGS sequence"/>
</dbReference>
<feature type="compositionally biased region" description="Low complexity" evidence="1">
    <location>
        <begin position="328"/>
        <end position="337"/>
    </location>
</feature>
<evidence type="ECO:0008006" key="4">
    <source>
        <dbReference type="Google" id="ProtNLM"/>
    </source>
</evidence>
<evidence type="ECO:0000313" key="3">
    <source>
        <dbReference type="Proteomes" id="UP000054561"/>
    </source>
</evidence>
<feature type="region of interest" description="Disordered" evidence="1">
    <location>
        <begin position="122"/>
        <end position="144"/>
    </location>
</feature>
<evidence type="ECO:0000256" key="1">
    <source>
        <dbReference type="SAM" id="MobiDB-lite"/>
    </source>
</evidence>
<feature type="compositionally biased region" description="Polar residues" evidence="1">
    <location>
        <begin position="386"/>
        <end position="396"/>
    </location>
</feature>
<dbReference type="GeneID" id="24270950"/>
<evidence type="ECO:0000313" key="2">
    <source>
        <dbReference type="EMBL" id="KJP84732.1"/>
    </source>
</evidence>
<dbReference type="RefSeq" id="XP_012338661.1">
    <property type="nucleotide sequence ID" value="XM_012483238.1"/>
</dbReference>
<proteinExistence type="predicted"/>
<accession>A0A0D9QD34</accession>
<feature type="region of interest" description="Disordered" evidence="1">
    <location>
        <begin position="182"/>
        <end position="396"/>
    </location>
</feature>